<organism evidence="1 2">
    <name type="scientific">Crateriforma conspicua</name>
    <dbReference type="NCBI Taxonomy" id="2527996"/>
    <lineage>
        <taxon>Bacteria</taxon>
        <taxon>Pseudomonadati</taxon>
        <taxon>Planctomycetota</taxon>
        <taxon>Planctomycetia</taxon>
        <taxon>Planctomycetales</taxon>
        <taxon>Planctomycetaceae</taxon>
        <taxon>Crateriforma</taxon>
    </lineage>
</organism>
<proteinExistence type="predicted"/>
<evidence type="ECO:0000313" key="1">
    <source>
        <dbReference type="EMBL" id="TWT71891.1"/>
    </source>
</evidence>
<protein>
    <recommendedName>
        <fullName evidence="3">Peptidase C39-like domain-containing protein</fullName>
    </recommendedName>
</protein>
<dbReference type="AlphaFoldDB" id="A0A5C5YBT3"/>
<keyword evidence="2" id="KW-1185">Reference proteome</keyword>
<evidence type="ECO:0000313" key="2">
    <source>
        <dbReference type="Proteomes" id="UP000317238"/>
    </source>
</evidence>
<reference evidence="1 2" key="1">
    <citation type="submission" date="2019-02" db="EMBL/GenBank/DDBJ databases">
        <title>Deep-cultivation of Planctomycetes and their phenomic and genomic characterization uncovers novel biology.</title>
        <authorList>
            <person name="Wiegand S."/>
            <person name="Jogler M."/>
            <person name="Boedeker C."/>
            <person name="Pinto D."/>
            <person name="Vollmers J."/>
            <person name="Rivas-Marin E."/>
            <person name="Kohn T."/>
            <person name="Peeters S.H."/>
            <person name="Heuer A."/>
            <person name="Rast P."/>
            <person name="Oberbeckmann S."/>
            <person name="Bunk B."/>
            <person name="Jeske O."/>
            <person name="Meyerdierks A."/>
            <person name="Storesund J.E."/>
            <person name="Kallscheuer N."/>
            <person name="Luecker S."/>
            <person name="Lage O.M."/>
            <person name="Pohl T."/>
            <person name="Merkel B.J."/>
            <person name="Hornburger P."/>
            <person name="Mueller R.-W."/>
            <person name="Bruemmer F."/>
            <person name="Labrenz M."/>
            <person name="Spormann A.M."/>
            <person name="Op Den Camp H."/>
            <person name="Overmann J."/>
            <person name="Amann R."/>
            <person name="Jetten M.S.M."/>
            <person name="Mascher T."/>
            <person name="Medema M.H."/>
            <person name="Devos D.P."/>
            <person name="Kaster A.-K."/>
            <person name="Ovreas L."/>
            <person name="Rohde M."/>
            <person name="Galperin M.Y."/>
            <person name="Jogler C."/>
        </authorList>
    </citation>
    <scope>NUCLEOTIDE SEQUENCE [LARGE SCALE GENOMIC DNA]</scope>
    <source>
        <strain evidence="1 2">Pan14r</strain>
    </source>
</reference>
<sequence>MNLSIPIQIRPQPTDATCGPACLSAVYQYWNVPVDQLPSVDPMPGLPGGGTLAVHLALDALQRDLDAAITTFNLQLFDPTWFHHQGEPYFGEFLCERLELQMRRKRFDSEADQVRLTLSTEAYVRFLQLGGRLRMRPLEEVLITRPLSRRIPILCGLSATYLYNEARERSVQPLCPIDDLSPSSVPDDVGGYPVGHFVVLYGFDAASGEVEIADPMHENPFSDSHHYRASFSTLAAALLLGIVTYDANLLTIAPRDIRS</sequence>
<dbReference type="EMBL" id="SJPL01000001">
    <property type="protein sequence ID" value="TWT71891.1"/>
    <property type="molecule type" value="Genomic_DNA"/>
</dbReference>
<dbReference type="RefSeq" id="WP_197203875.1">
    <property type="nucleotide sequence ID" value="NZ_SJPL01000001.1"/>
</dbReference>
<comment type="caution">
    <text evidence="1">The sequence shown here is derived from an EMBL/GenBank/DDBJ whole genome shotgun (WGS) entry which is preliminary data.</text>
</comment>
<gene>
    <name evidence="1" type="ORF">Pan14r_42080</name>
</gene>
<name>A0A5C5YBT3_9PLAN</name>
<evidence type="ECO:0008006" key="3">
    <source>
        <dbReference type="Google" id="ProtNLM"/>
    </source>
</evidence>
<accession>A0A5C5YBT3</accession>
<dbReference type="Proteomes" id="UP000317238">
    <property type="component" value="Unassembled WGS sequence"/>
</dbReference>